<dbReference type="OrthoDB" id="9798918at2"/>
<reference evidence="3 4" key="1">
    <citation type="submission" date="2016-12" db="EMBL/GenBank/DDBJ databases">
        <title>Izhakiella australiana sp. nov. of genus Izhakiella isolated from Australian desert.</title>
        <authorList>
            <person name="Ji M."/>
        </authorList>
    </citation>
    <scope>NUCLEOTIDE SEQUENCE [LARGE SCALE GENOMIC DNA]</scope>
    <source>
        <strain evidence="3 4">D4N98</strain>
    </source>
</reference>
<keyword evidence="4" id="KW-1185">Reference proteome</keyword>
<evidence type="ECO:0000256" key="2">
    <source>
        <dbReference type="HAMAP-Rule" id="MF_00489"/>
    </source>
</evidence>
<comment type="caution">
    <text evidence="3">The sequence shown here is derived from an EMBL/GenBank/DDBJ whole genome shotgun (WGS) entry which is preliminary data.</text>
</comment>
<dbReference type="RefSeq" id="WP_078003135.1">
    <property type="nucleotide sequence ID" value="NZ_MRUL01000008.1"/>
</dbReference>
<gene>
    <name evidence="3" type="ORF">BTJ39_13010</name>
</gene>
<proteinExistence type="inferred from homology"/>
<dbReference type="AlphaFoldDB" id="A0A1S8YKD5"/>
<dbReference type="Proteomes" id="UP000190667">
    <property type="component" value="Unassembled WGS sequence"/>
</dbReference>
<dbReference type="PANTHER" id="PTHR35146:SF1">
    <property type="entry name" value="UPF0178 PROTEIN YAII"/>
    <property type="match status" value="1"/>
</dbReference>
<protein>
    <recommendedName>
        <fullName evidence="2">UPF0178 protein BTJ39_13010</fullName>
    </recommendedName>
</protein>
<accession>A0A1S8YKD5</accession>
<dbReference type="NCBIfam" id="NF001095">
    <property type="entry name" value="PRK00124.1"/>
    <property type="match status" value="1"/>
</dbReference>
<name>A0A1S8YKD5_9GAMM</name>
<dbReference type="CDD" id="cd18720">
    <property type="entry name" value="PIN_YqxD-like"/>
    <property type="match status" value="1"/>
</dbReference>
<dbReference type="PANTHER" id="PTHR35146">
    <property type="entry name" value="UPF0178 PROTEIN YAII"/>
    <property type="match status" value="1"/>
</dbReference>
<comment type="similarity">
    <text evidence="1 2">Belongs to the UPF0178 family.</text>
</comment>
<sequence>MSIWVDADACPKVIKEVLYRAADREQVTVTFVANQPLTVPASRFLRTLRVAAGFDVADNEIVRRVEAGDLVVTADIPLAAEVLEKGAVALNPRGERYSEATIRERLTMRDFMDTLRASGIQTGGPASLSQRDRQLFASGLDEWLRQRR</sequence>
<dbReference type="STRING" id="1926881.BTJ39_13010"/>
<evidence type="ECO:0000256" key="1">
    <source>
        <dbReference type="ARBA" id="ARBA00008522"/>
    </source>
</evidence>
<organism evidence="3 4">
    <name type="scientific">Izhakiella australiensis</name>
    <dbReference type="NCBI Taxonomy" id="1926881"/>
    <lineage>
        <taxon>Bacteria</taxon>
        <taxon>Pseudomonadati</taxon>
        <taxon>Pseudomonadota</taxon>
        <taxon>Gammaproteobacteria</taxon>
        <taxon>Enterobacterales</taxon>
        <taxon>Erwiniaceae</taxon>
        <taxon>Izhakiella</taxon>
    </lineage>
</organism>
<dbReference type="EMBL" id="MRUL01000008">
    <property type="protein sequence ID" value="OON39571.1"/>
    <property type="molecule type" value="Genomic_DNA"/>
</dbReference>
<dbReference type="HAMAP" id="MF_00489">
    <property type="entry name" value="UPF0178"/>
    <property type="match status" value="1"/>
</dbReference>
<dbReference type="Pfam" id="PF02639">
    <property type="entry name" value="DUF188"/>
    <property type="match status" value="1"/>
</dbReference>
<dbReference type="InterPro" id="IPR003791">
    <property type="entry name" value="UPF0178"/>
</dbReference>
<evidence type="ECO:0000313" key="4">
    <source>
        <dbReference type="Proteomes" id="UP000190667"/>
    </source>
</evidence>
<evidence type="ECO:0000313" key="3">
    <source>
        <dbReference type="EMBL" id="OON39571.1"/>
    </source>
</evidence>